<evidence type="ECO:0000256" key="1">
    <source>
        <dbReference type="ARBA" id="ARBA00003701"/>
    </source>
</evidence>
<proteinExistence type="inferred from homology"/>
<reference evidence="8 9" key="1">
    <citation type="journal article" date="2010" name="Nature">
        <title>Genome sequencing and analysis of the model grass Brachypodium distachyon.</title>
        <authorList>
            <consortium name="International Brachypodium Initiative"/>
        </authorList>
    </citation>
    <scope>NUCLEOTIDE SEQUENCE [LARGE SCALE GENOMIC DNA]</scope>
    <source>
        <strain evidence="8">Bd21</strain>
        <strain evidence="9">cv. Bd21</strain>
    </source>
</reference>
<dbReference type="InterPro" id="IPR040079">
    <property type="entry name" value="Glutathione_S-Trfase"/>
</dbReference>
<comment type="similarity">
    <text evidence="2">Belongs to the GST superfamily. Phi family.</text>
</comment>
<dbReference type="GO" id="GO:0005737">
    <property type="term" value="C:cytoplasm"/>
    <property type="evidence" value="ECO:0000318"/>
    <property type="project" value="GO_Central"/>
</dbReference>
<dbReference type="EC" id="2.5.1.18" evidence="3"/>
<dbReference type="eggNOG" id="KOG0867">
    <property type="taxonomic scope" value="Eukaryota"/>
</dbReference>
<dbReference type="FunFam" id="1.20.1050.10:FF:000004">
    <property type="entry name" value="Glutathione S-transferase F2"/>
    <property type="match status" value="1"/>
</dbReference>
<protein>
    <recommendedName>
        <fullName evidence="3">glutathione transferase</fullName>
        <ecNumber evidence="3">2.5.1.18</ecNumber>
    </recommendedName>
</protein>
<dbReference type="GO" id="GO:0004364">
    <property type="term" value="F:glutathione transferase activity"/>
    <property type="evidence" value="ECO:0000318"/>
    <property type="project" value="GO_Central"/>
</dbReference>
<evidence type="ECO:0000259" key="6">
    <source>
        <dbReference type="PROSITE" id="PS50404"/>
    </source>
</evidence>
<dbReference type="Gene3D" id="3.40.30.10">
    <property type="entry name" value="Glutaredoxin"/>
    <property type="match status" value="1"/>
</dbReference>
<dbReference type="SFLD" id="SFLDG01154">
    <property type="entry name" value="Main.5:_Phi-like"/>
    <property type="match status" value="1"/>
</dbReference>
<evidence type="ECO:0000256" key="2">
    <source>
        <dbReference type="ARBA" id="ARBA00010128"/>
    </source>
</evidence>
<dbReference type="RefSeq" id="XP_003566560.1">
    <property type="nucleotide sequence ID" value="XM_003566512.4"/>
</dbReference>
<dbReference type="InterPro" id="IPR034347">
    <property type="entry name" value="GST_Phi_C"/>
</dbReference>
<dbReference type="EMBL" id="CM000881">
    <property type="protein sequence ID" value="KQK07511.1"/>
    <property type="molecule type" value="Genomic_DNA"/>
</dbReference>
<dbReference type="InterPro" id="IPR036282">
    <property type="entry name" value="Glutathione-S-Trfase_C_sf"/>
</dbReference>
<dbReference type="InterPro" id="IPR036249">
    <property type="entry name" value="Thioredoxin-like_sf"/>
</dbReference>
<organism evidence="9">
    <name type="scientific">Brachypodium distachyon</name>
    <name type="common">Purple false brome</name>
    <name type="synonym">Trachynia distachya</name>
    <dbReference type="NCBI Taxonomy" id="15368"/>
    <lineage>
        <taxon>Eukaryota</taxon>
        <taxon>Viridiplantae</taxon>
        <taxon>Streptophyta</taxon>
        <taxon>Embryophyta</taxon>
        <taxon>Tracheophyta</taxon>
        <taxon>Spermatophyta</taxon>
        <taxon>Magnoliopsida</taxon>
        <taxon>Liliopsida</taxon>
        <taxon>Poales</taxon>
        <taxon>Poaceae</taxon>
        <taxon>BOP clade</taxon>
        <taxon>Pooideae</taxon>
        <taxon>Stipodae</taxon>
        <taxon>Brachypodieae</taxon>
        <taxon>Brachypodium</taxon>
    </lineage>
</organism>
<dbReference type="InterPro" id="IPR004045">
    <property type="entry name" value="Glutathione_S-Trfase_N"/>
</dbReference>
<dbReference type="InterPro" id="IPR004046">
    <property type="entry name" value="GST_C"/>
</dbReference>
<feature type="domain" description="GST C-terminal" evidence="7">
    <location>
        <begin position="104"/>
        <end position="240"/>
    </location>
</feature>
<dbReference type="FunFam" id="3.40.30.10:FF:000016">
    <property type="entry name" value="Glutathione S-transferase F2"/>
    <property type="match status" value="1"/>
</dbReference>
<dbReference type="GO" id="GO:0009635">
    <property type="term" value="P:response to herbicide"/>
    <property type="evidence" value="ECO:0007669"/>
    <property type="project" value="UniProtKB-ARBA"/>
</dbReference>
<dbReference type="SUPFAM" id="SSF47616">
    <property type="entry name" value="GST C-terminal domain-like"/>
    <property type="match status" value="1"/>
</dbReference>
<name>I1HLU8_BRADI</name>
<dbReference type="STRING" id="15368.I1HLU8"/>
<evidence type="ECO:0000256" key="5">
    <source>
        <dbReference type="ARBA" id="ARBA00047960"/>
    </source>
</evidence>
<dbReference type="CDD" id="cd03187">
    <property type="entry name" value="GST_C_Phi"/>
    <property type="match status" value="1"/>
</dbReference>
<evidence type="ECO:0000256" key="4">
    <source>
        <dbReference type="ARBA" id="ARBA00022679"/>
    </source>
</evidence>
<evidence type="ECO:0000313" key="10">
    <source>
        <dbReference type="Proteomes" id="UP000008810"/>
    </source>
</evidence>
<dbReference type="EnsemblPlants" id="KQK07511">
    <property type="protein sequence ID" value="KQK07511"/>
    <property type="gene ID" value="BRADI_2g35930v3"/>
</dbReference>
<dbReference type="InterPro" id="IPR010987">
    <property type="entry name" value="Glutathione-S-Trfase_C-like"/>
</dbReference>
<reference evidence="9" key="3">
    <citation type="submission" date="2018-08" db="UniProtKB">
        <authorList>
            <consortium name="EnsemblPlants"/>
        </authorList>
    </citation>
    <scope>IDENTIFICATION</scope>
    <source>
        <strain evidence="9">cv. Bd21</strain>
    </source>
</reference>
<dbReference type="GO" id="GO:0043295">
    <property type="term" value="F:glutathione binding"/>
    <property type="evidence" value="ECO:0000318"/>
    <property type="project" value="GO_Central"/>
</dbReference>
<dbReference type="SFLD" id="SFLDS00019">
    <property type="entry name" value="Glutathione_Transferase_(cytos"/>
    <property type="match status" value="1"/>
</dbReference>
<accession>I1HLU8</accession>
<dbReference type="KEGG" id="bdi:100835012"/>
<evidence type="ECO:0000256" key="3">
    <source>
        <dbReference type="ARBA" id="ARBA00012452"/>
    </source>
</evidence>
<dbReference type="GeneID" id="100835012"/>
<dbReference type="Gene3D" id="1.20.1050.10">
    <property type="match status" value="1"/>
</dbReference>
<dbReference type="OMA" id="KKFWAGD"/>
<dbReference type="PANTHER" id="PTHR43900:SF59">
    <property type="entry name" value="GLUTATHIONE TRANSFERASE"/>
    <property type="match status" value="1"/>
</dbReference>
<reference evidence="8" key="2">
    <citation type="submission" date="2017-06" db="EMBL/GenBank/DDBJ databases">
        <title>WGS assembly of Brachypodium distachyon.</title>
        <authorList>
            <consortium name="The International Brachypodium Initiative"/>
            <person name="Lucas S."/>
            <person name="Harmon-Smith M."/>
            <person name="Lail K."/>
            <person name="Tice H."/>
            <person name="Grimwood J."/>
            <person name="Bruce D."/>
            <person name="Barry K."/>
            <person name="Shu S."/>
            <person name="Lindquist E."/>
            <person name="Wang M."/>
            <person name="Pitluck S."/>
            <person name="Vogel J.P."/>
            <person name="Garvin D.F."/>
            <person name="Mockler T.C."/>
            <person name="Schmutz J."/>
            <person name="Rokhsar D."/>
            <person name="Bevan M.W."/>
        </authorList>
    </citation>
    <scope>NUCLEOTIDE SEQUENCE</scope>
    <source>
        <strain evidence="8">Bd21</strain>
    </source>
</reference>
<dbReference type="GO" id="GO:0006749">
    <property type="term" value="P:glutathione metabolic process"/>
    <property type="evidence" value="ECO:0000318"/>
    <property type="project" value="GO_Central"/>
</dbReference>
<dbReference type="Proteomes" id="UP000008810">
    <property type="component" value="Chromosome 2"/>
</dbReference>
<dbReference type="SFLD" id="SFLDG00358">
    <property type="entry name" value="Main_(cytGST)"/>
    <property type="match status" value="1"/>
</dbReference>
<feature type="domain" description="GST N-terminal" evidence="6">
    <location>
        <begin position="3"/>
        <end position="85"/>
    </location>
</feature>
<keyword evidence="4" id="KW-0808">Transferase</keyword>
<dbReference type="SUPFAM" id="SSF52833">
    <property type="entry name" value="Thioredoxin-like"/>
    <property type="match status" value="1"/>
</dbReference>
<evidence type="ECO:0000313" key="8">
    <source>
        <dbReference type="EMBL" id="KQK07511.1"/>
    </source>
</evidence>
<keyword evidence="10" id="KW-1185">Reference proteome</keyword>
<gene>
    <name evidence="9" type="primary">LOC100835012</name>
    <name evidence="8" type="ORF">BRADI_2g35930v3</name>
</gene>
<dbReference type="AlphaFoldDB" id="I1HLU8"/>
<evidence type="ECO:0000259" key="7">
    <source>
        <dbReference type="PROSITE" id="PS50405"/>
    </source>
</evidence>
<dbReference type="Pfam" id="PF02798">
    <property type="entry name" value="GST_N"/>
    <property type="match status" value="1"/>
</dbReference>
<dbReference type="OrthoDB" id="422574at2759"/>
<dbReference type="PROSITE" id="PS50405">
    <property type="entry name" value="GST_CTER"/>
    <property type="match status" value="1"/>
</dbReference>
<dbReference type="Gramene" id="KQK07511">
    <property type="protein sequence ID" value="KQK07511"/>
    <property type="gene ID" value="BRADI_2g35930v3"/>
</dbReference>
<dbReference type="Pfam" id="PF00043">
    <property type="entry name" value="GST_C"/>
    <property type="match status" value="1"/>
</dbReference>
<dbReference type="CDD" id="cd03053">
    <property type="entry name" value="GST_N_Phi"/>
    <property type="match status" value="1"/>
</dbReference>
<evidence type="ECO:0000313" key="9">
    <source>
        <dbReference type="EnsemblPlants" id="KQK07511"/>
    </source>
</evidence>
<dbReference type="HOGENOM" id="CLU_011226_5_1_1"/>
<comment type="function">
    <text evidence="1">Conjugation of reduced glutathione to a wide number of exogenous and endogenous hydrophobic electrophiles.</text>
</comment>
<dbReference type="PANTHER" id="PTHR43900">
    <property type="entry name" value="GLUTATHIONE S-TRANSFERASE RHO"/>
    <property type="match status" value="1"/>
</dbReference>
<comment type="catalytic activity">
    <reaction evidence="5">
        <text>RX + glutathione = an S-substituted glutathione + a halide anion + H(+)</text>
        <dbReference type="Rhea" id="RHEA:16437"/>
        <dbReference type="ChEBI" id="CHEBI:15378"/>
        <dbReference type="ChEBI" id="CHEBI:16042"/>
        <dbReference type="ChEBI" id="CHEBI:17792"/>
        <dbReference type="ChEBI" id="CHEBI:57925"/>
        <dbReference type="ChEBI" id="CHEBI:90779"/>
        <dbReference type="EC" id="2.5.1.18"/>
    </reaction>
</comment>
<dbReference type="PROSITE" id="PS50404">
    <property type="entry name" value="GST_NTER"/>
    <property type="match status" value="1"/>
</dbReference>
<sequence length="241" mass="26242">MGGGVKVYGVAASPFVATVLLCLEEAGVEDYELVGVDMAAREQRTQPYLSRNPFGKIPTFVDGELTLFESRAISRYVLRKYGRTSASSPTTAAGEEDLLREPSTLEESAVADVWTEVEAHRYTPAISHIVRECAIKRLIPGGGERDQAVVDENVAKLGEVLDVYEQRLSRSPYLAGDSVGLADLAHFGFTYCLVECTEYGALVESRPGVRAWWGRISARPAAKKVAAMMNLVLNPLKMPSA</sequence>